<dbReference type="Pfam" id="PF12937">
    <property type="entry name" value="F-box-like"/>
    <property type="match status" value="1"/>
</dbReference>
<accession>A0A8S3YKF8</accession>
<sequence length="320" mass="36853">MNLENQIAGETTIEKLPDNILLEILRYLSLKDRCRSRRVCKNWNRILSDNSLWRHVDLLEYRLDLRTMWKIVRTHFSPCLSSIKIRGYTRADGRKKRKASLSDPMLKELAARCPNLQLLHLHDCRTNNISFACLPPSITCLQMVSSIWQPRWMKDKQNHLKKLEHLTLDNSVRVDAFDLEDIAFWKNLKRLSLMGCYRVGTSGVKTISDNLTELELLNLSGTHIDDLAVHHIAHHLKKLKQLYLARCISISNGALATIAEGLPLLKKLDISYCRYITMVGLESLFGIKLSVLIIGGMDRLSEEDIQTLKRGFPEHFILKA</sequence>
<dbReference type="GO" id="GO:0019005">
    <property type="term" value="C:SCF ubiquitin ligase complex"/>
    <property type="evidence" value="ECO:0007669"/>
    <property type="project" value="TreeGrafter"/>
</dbReference>
<name>A0A8S3YKF8_9EUPU</name>
<dbReference type="GO" id="GO:0031146">
    <property type="term" value="P:SCF-dependent proteasomal ubiquitin-dependent protein catabolic process"/>
    <property type="evidence" value="ECO:0007669"/>
    <property type="project" value="TreeGrafter"/>
</dbReference>
<evidence type="ECO:0000313" key="2">
    <source>
        <dbReference type="EMBL" id="CAG5117234.1"/>
    </source>
</evidence>
<protein>
    <recommendedName>
        <fullName evidence="1">F-box domain-containing protein</fullName>
    </recommendedName>
</protein>
<proteinExistence type="predicted"/>
<dbReference type="InterPro" id="IPR006553">
    <property type="entry name" value="Leu-rich_rpt_Cys-con_subtyp"/>
</dbReference>
<dbReference type="EMBL" id="CAJHNH020000371">
    <property type="protein sequence ID" value="CAG5117234.1"/>
    <property type="molecule type" value="Genomic_DNA"/>
</dbReference>
<dbReference type="SMART" id="SM00256">
    <property type="entry name" value="FBOX"/>
    <property type="match status" value="1"/>
</dbReference>
<feature type="domain" description="F-box" evidence="1">
    <location>
        <begin position="10"/>
        <end position="56"/>
    </location>
</feature>
<evidence type="ECO:0000259" key="1">
    <source>
        <dbReference type="PROSITE" id="PS50181"/>
    </source>
</evidence>
<dbReference type="SUPFAM" id="SSF52047">
    <property type="entry name" value="RNI-like"/>
    <property type="match status" value="1"/>
</dbReference>
<dbReference type="PANTHER" id="PTHR13318">
    <property type="entry name" value="PARTNER OF PAIRED, ISOFORM B-RELATED"/>
    <property type="match status" value="1"/>
</dbReference>
<dbReference type="PROSITE" id="PS50181">
    <property type="entry name" value="FBOX"/>
    <property type="match status" value="1"/>
</dbReference>
<comment type="caution">
    <text evidence="2">The sequence shown here is derived from an EMBL/GenBank/DDBJ whole genome shotgun (WGS) entry which is preliminary data.</text>
</comment>
<dbReference type="OrthoDB" id="3219396at2759"/>
<dbReference type="Gene3D" id="3.80.10.10">
    <property type="entry name" value="Ribonuclease Inhibitor"/>
    <property type="match status" value="1"/>
</dbReference>
<gene>
    <name evidence="2" type="ORF">CUNI_LOCUS2792</name>
</gene>
<organism evidence="2 3">
    <name type="scientific">Candidula unifasciata</name>
    <dbReference type="NCBI Taxonomy" id="100452"/>
    <lineage>
        <taxon>Eukaryota</taxon>
        <taxon>Metazoa</taxon>
        <taxon>Spiralia</taxon>
        <taxon>Lophotrochozoa</taxon>
        <taxon>Mollusca</taxon>
        <taxon>Gastropoda</taxon>
        <taxon>Heterobranchia</taxon>
        <taxon>Euthyneura</taxon>
        <taxon>Panpulmonata</taxon>
        <taxon>Eupulmonata</taxon>
        <taxon>Stylommatophora</taxon>
        <taxon>Helicina</taxon>
        <taxon>Helicoidea</taxon>
        <taxon>Geomitridae</taxon>
        <taxon>Candidula</taxon>
    </lineage>
</organism>
<dbReference type="PANTHER" id="PTHR13318:SF95">
    <property type="entry name" value="F-BOX PROTEIN YLR352W"/>
    <property type="match status" value="1"/>
</dbReference>
<dbReference type="AlphaFoldDB" id="A0A8S3YKF8"/>
<reference evidence="2" key="1">
    <citation type="submission" date="2021-04" db="EMBL/GenBank/DDBJ databases">
        <authorList>
            <consortium name="Molecular Ecology Group"/>
        </authorList>
    </citation>
    <scope>NUCLEOTIDE SEQUENCE</scope>
</reference>
<dbReference type="InterPro" id="IPR001810">
    <property type="entry name" value="F-box_dom"/>
</dbReference>
<dbReference type="Proteomes" id="UP000678393">
    <property type="component" value="Unassembled WGS sequence"/>
</dbReference>
<dbReference type="SMART" id="SM00367">
    <property type="entry name" value="LRR_CC"/>
    <property type="match status" value="5"/>
</dbReference>
<keyword evidence="3" id="KW-1185">Reference proteome</keyword>
<evidence type="ECO:0000313" key="3">
    <source>
        <dbReference type="Proteomes" id="UP000678393"/>
    </source>
</evidence>
<dbReference type="InterPro" id="IPR032675">
    <property type="entry name" value="LRR_dom_sf"/>
</dbReference>